<feature type="compositionally biased region" description="Basic and acidic residues" evidence="8">
    <location>
        <begin position="753"/>
        <end position="762"/>
    </location>
</feature>
<dbReference type="InterPro" id="IPR041588">
    <property type="entry name" value="Integrase_H2C2"/>
</dbReference>
<proteinExistence type="predicted"/>
<keyword evidence="1" id="KW-0808">Transferase</keyword>
<dbReference type="FunFam" id="3.10.20.370:FF:000001">
    <property type="entry name" value="Retrovirus-related Pol polyprotein from transposon 17.6-like protein"/>
    <property type="match status" value="1"/>
</dbReference>
<accession>A0AAQ5Z6R1</accession>
<feature type="compositionally biased region" description="Basic and acidic residues" evidence="8">
    <location>
        <begin position="670"/>
        <end position="688"/>
    </location>
</feature>
<dbReference type="AlphaFoldDB" id="A0AAQ5Z6R1"/>
<dbReference type="FunFam" id="1.10.340.70:FF:000001">
    <property type="entry name" value="Retrovirus-related Pol polyprotein from transposon gypsy-like Protein"/>
    <property type="match status" value="1"/>
</dbReference>
<keyword evidence="4" id="KW-0255">Endonuclease</keyword>
<dbReference type="PANTHER" id="PTHR37984:SF15">
    <property type="entry name" value="INTEGRASE CATALYTIC DOMAIN-CONTAINING PROTEIN"/>
    <property type="match status" value="1"/>
</dbReference>
<dbReference type="SUPFAM" id="SSF53098">
    <property type="entry name" value="Ribonuclease H-like"/>
    <property type="match status" value="1"/>
</dbReference>
<dbReference type="GO" id="GO:0004519">
    <property type="term" value="F:endonuclease activity"/>
    <property type="evidence" value="ECO:0007669"/>
    <property type="project" value="UniProtKB-KW"/>
</dbReference>
<evidence type="ECO:0000256" key="6">
    <source>
        <dbReference type="ARBA" id="ARBA00022918"/>
    </source>
</evidence>
<reference evidence="10" key="2">
    <citation type="submission" date="2025-08" db="UniProtKB">
        <authorList>
            <consortium name="Ensembl"/>
        </authorList>
    </citation>
    <scope>IDENTIFICATION</scope>
</reference>
<keyword evidence="11" id="KW-1185">Reference proteome</keyword>
<dbReference type="InterPro" id="IPR036397">
    <property type="entry name" value="RNaseH_sf"/>
</dbReference>
<dbReference type="PROSITE" id="PS50994">
    <property type="entry name" value="INTEGRASE"/>
    <property type="match status" value="1"/>
</dbReference>
<feature type="region of interest" description="Disordered" evidence="8">
    <location>
        <begin position="670"/>
        <end position="720"/>
    </location>
</feature>
<dbReference type="Pfam" id="PF17917">
    <property type="entry name" value="RT_RNaseH"/>
    <property type="match status" value="1"/>
</dbReference>
<feature type="compositionally biased region" description="Acidic residues" evidence="8">
    <location>
        <begin position="763"/>
        <end position="786"/>
    </location>
</feature>
<dbReference type="PANTHER" id="PTHR37984">
    <property type="entry name" value="PROTEIN CBG26694"/>
    <property type="match status" value="1"/>
</dbReference>
<dbReference type="Pfam" id="PF17921">
    <property type="entry name" value="Integrase_H2C2"/>
    <property type="match status" value="1"/>
</dbReference>
<reference evidence="10" key="3">
    <citation type="submission" date="2025-09" db="UniProtKB">
        <authorList>
            <consortium name="Ensembl"/>
        </authorList>
    </citation>
    <scope>IDENTIFICATION</scope>
</reference>
<dbReference type="Gene3D" id="3.30.420.10">
    <property type="entry name" value="Ribonuclease H-like superfamily/Ribonuclease H"/>
    <property type="match status" value="1"/>
</dbReference>
<feature type="region of interest" description="Disordered" evidence="8">
    <location>
        <begin position="18"/>
        <end position="38"/>
    </location>
</feature>
<evidence type="ECO:0000256" key="2">
    <source>
        <dbReference type="ARBA" id="ARBA00022695"/>
    </source>
</evidence>
<dbReference type="Pfam" id="PF00665">
    <property type="entry name" value="rve"/>
    <property type="match status" value="1"/>
</dbReference>
<dbReference type="GO" id="GO:0015074">
    <property type="term" value="P:DNA integration"/>
    <property type="evidence" value="ECO:0007669"/>
    <property type="project" value="InterPro"/>
</dbReference>
<dbReference type="Proteomes" id="UP001501940">
    <property type="component" value="Chromosome 13"/>
</dbReference>
<keyword evidence="2" id="KW-0548">Nucleotidyltransferase</keyword>
<evidence type="ECO:0000259" key="9">
    <source>
        <dbReference type="PROSITE" id="PS50994"/>
    </source>
</evidence>
<organism evidence="10 11">
    <name type="scientific">Amphiprion ocellaris</name>
    <name type="common">Clown anemonefish</name>
    <dbReference type="NCBI Taxonomy" id="80972"/>
    <lineage>
        <taxon>Eukaryota</taxon>
        <taxon>Metazoa</taxon>
        <taxon>Chordata</taxon>
        <taxon>Craniata</taxon>
        <taxon>Vertebrata</taxon>
        <taxon>Euteleostomi</taxon>
        <taxon>Actinopterygii</taxon>
        <taxon>Neopterygii</taxon>
        <taxon>Teleostei</taxon>
        <taxon>Neoteleostei</taxon>
        <taxon>Acanthomorphata</taxon>
        <taxon>Ovalentaria</taxon>
        <taxon>Pomacentridae</taxon>
        <taxon>Amphiprion</taxon>
    </lineage>
</organism>
<dbReference type="Gene3D" id="3.10.20.370">
    <property type="match status" value="1"/>
</dbReference>
<keyword evidence="5" id="KW-0378">Hydrolase</keyword>
<reference evidence="10 11" key="1">
    <citation type="submission" date="2022-01" db="EMBL/GenBank/DDBJ databases">
        <title>A chromosome-scale genome assembly of the false clownfish, Amphiprion ocellaris.</title>
        <authorList>
            <person name="Ryu T."/>
        </authorList>
    </citation>
    <scope>NUCLEOTIDE SEQUENCE [LARGE SCALE GENOMIC DNA]</scope>
</reference>
<dbReference type="GO" id="GO:0003964">
    <property type="term" value="F:RNA-directed DNA polymerase activity"/>
    <property type="evidence" value="ECO:0007669"/>
    <property type="project" value="UniProtKB-KW"/>
</dbReference>
<dbReference type="InterPro" id="IPR050951">
    <property type="entry name" value="Retrovirus_Pol_polyprotein"/>
</dbReference>
<evidence type="ECO:0000313" key="10">
    <source>
        <dbReference type="Ensembl" id="ENSAOCP00000060001.1"/>
    </source>
</evidence>
<dbReference type="Gene3D" id="1.10.340.70">
    <property type="match status" value="1"/>
</dbReference>
<feature type="domain" description="Integrase catalytic" evidence="9">
    <location>
        <begin position="378"/>
        <end position="536"/>
    </location>
</feature>
<dbReference type="GO" id="GO:0003676">
    <property type="term" value="F:nucleic acid binding"/>
    <property type="evidence" value="ECO:0007669"/>
    <property type="project" value="InterPro"/>
</dbReference>
<feature type="compositionally biased region" description="Low complexity" evidence="8">
    <location>
        <begin position="26"/>
        <end position="38"/>
    </location>
</feature>
<keyword evidence="6" id="KW-0695">RNA-directed DNA polymerase</keyword>
<dbReference type="GeneTree" id="ENSGT01000000214408"/>
<evidence type="ECO:0000256" key="8">
    <source>
        <dbReference type="SAM" id="MobiDB-lite"/>
    </source>
</evidence>
<evidence type="ECO:0000256" key="5">
    <source>
        <dbReference type="ARBA" id="ARBA00022801"/>
    </source>
</evidence>
<dbReference type="SUPFAM" id="SSF56672">
    <property type="entry name" value="DNA/RNA polymerases"/>
    <property type="match status" value="1"/>
</dbReference>
<evidence type="ECO:0000256" key="7">
    <source>
        <dbReference type="ARBA" id="ARBA00039658"/>
    </source>
</evidence>
<sequence>MLQHSVARNLLKNRKPTSKRLSHLVRGGTKSASTRSTKSSIASPMLQCWHLLILTSHMSYMLMPVCPGLGAVLYQEYPEGLKPVAFASRKLTVSEKNYPIHQLEFLSLKWAVVDKFHDYLYGARFTVRTDNNPLTYVLTTAKLNATGHRWLASLSTYNFDILYRPGRHNVDADLLSRQETEEWETIPLAGVQSICKRAVLQNSNTTSPTYVEQLGATPESIPDIFAFPTRLDVCSLGQLTRSEIVDAQASDAVIGPAIQALRQGRWSQEVAARPELAVIKKEMGKLAMKDGLLHRLSKKQSGEEVAQLVLPEVFRSTVLKSMHDDFGHLGLERTLDLIRARVYWPKMAVDIEQYIKNCGECITRKTPGQRASPLHQIVSSGPMDLVCIDFLSVEPDSKGVANVLVITDHFTRYAQAFPARNQKAHTVAKILVEKFFVHYGLPARIHSDQGRDFESRLIREMLKMMGIRKSRTTPYHPQGDPQPERFNRTLLSMLGTLSQEKRKQWSQHIPYLVHAYNSTKCDATGFSPYFLMFGREARLPVDLCFGTSPDGSNVGHHLRYVAKLREDLKKAFQLASAAADKTHLRNKRSHDKRVVPWTLEPGDRVLLKNLGLKGKHKLQSRWSAVPYEVVEKLPNLPVYRIRPESGNGCLKTFHRDHLLPIGQLVRMPKGEDENKLLQKPKTRADTQKKQRKVLQPSIHEQEDTDLSSDSSVDCRDQRPHRTYKTYLDRLLQKRARRDGLDSNDEEPAPVREGYVEEERDSQGEDEDQEQGSDAGEETGPESETASEGEPVSGLDVRDISEPQVRPKRQVRPVVRLTYDEPGKARDQPITIVHRGIVIKIGK</sequence>
<name>A0AAQ5Z6R1_AMPOC</name>
<protein>
    <recommendedName>
        <fullName evidence="7">Gypsy retrotransposon integrase-like protein 1</fullName>
    </recommendedName>
</protein>
<evidence type="ECO:0000256" key="3">
    <source>
        <dbReference type="ARBA" id="ARBA00022722"/>
    </source>
</evidence>
<evidence type="ECO:0000256" key="4">
    <source>
        <dbReference type="ARBA" id="ARBA00022759"/>
    </source>
</evidence>
<dbReference type="InterPro" id="IPR043502">
    <property type="entry name" value="DNA/RNA_pol_sf"/>
</dbReference>
<dbReference type="InterPro" id="IPR001584">
    <property type="entry name" value="Integrase_cat-core"/>
</dbReference>
<evidence type="ECO:0000256" key="1">
    <source>
        <dbReference type="ARBA" id="ARBA00022679"/>
    </source>
</evidence>
<dbReference type="InterPro" id="IPR041373">
    <property type="entry name" value="RT_RNaseH"/>
</dbReference>
<keyword evidence="3" id="KW-0540">Nuclease</keyword>
<dbReference type="FunFam" id="3.30.420.10:FF:000269">
    <property type="entry name" value="Uncharacterized protein"/>
    <property type="match status" value="1"/>
</dbReference>
<dbReference type="CDD" id="cd09274">
    <property type="entry name" value="RNase_HI_RT_Ty3"/>
    <property type="match status" value="1"/>
</dbReference>
<dbReference type="Ensembl" id="ENSAOCT00000057556.1">
    <property type="protein sequence ID" value="ENSAOCP00000060001.1"/>
    <property type="gene ID" value="ENSAOCG00000027383.1"/>
</dbReference>
<dbReference type="InterPro" id="IPR012337">
    <property type="entry name" value="RNaseH-like_sf"/>
</dbReference>
<dbReference type="GO" id="GO:0016787">
    <property type="term" value="F:hydrolase activity"/>
    <property type="evidence" value="ECO:0007669"/>
    <property type="project" value="UniProtKB-KW"/>
</dbReference>
<evidence type="ECO:0000313" key="11">
    <source>
        <dbReference type="Proteomes" id="UP001501940"/>
    </source>
</evidence>
<feature type="region of interest" description="Disordered" evidence="8">
    <location>
        <begin position="735"/>
        <end position="809"/>
    </location>
</feature>